<comment type="caution">
    <text evidence="5">The sequence shown here is derived from an EMBL/GenBank/DDBJ whole genome shotgun (WGS) entry which is preliminary data.</text>
</comment>
<evidence type="ECO:0000259" key="4">
    <source>
        <dbReference type="PROSITE" id="PS50097"/>
    </source>
</evidence>
<sequence length="549" mass="62722">MKQLNMELVLKSISDDSFKTDHFEPDFAFAFDDSNFSDRILRVEIIPDLPDFKSDGQDCSSIADWARNRKRRREDFKKENGVCIDVQSDVHIVNCSLPDSDDVAYEALDGEAVAMIEESPMLDGDEAIQNDDSPLNIDYPGVLRVTSIHISSPILAAKSPFFYKLFSNGMRESEQRQVTVCIHASEEAAFMDLLKFMYSSTLQTDTPAGLLDVLMAADKFEVASCMRYCSNMLRKFAMTSESALLYLDLPSSVLMAESVKPLTDEAKKFLALRFKDITKYHEEVMNLPLAAIEAVLSSDQLQVASEDAIYDFAVKWARIHYPELEERRHVLGTRLCPLIRFPYMTCRKLKKVLSCNDIETDVASKFVMEALFFKAEPPYRQRAILSDETNPNFRRYIERAYKYRPVKVIEFDTPRQQCIVYLDLKKEECQNLHPSGRVYSQAFHLGGQGFFLSAHCNMDQQSSFHCFGLFLGMQEKGSVTFSVEYEFAARQKPSDEYTSRYRGNYTFMGGKAVGYRNLFGVPWASFMADDSPFFVNGVLHLRAELSIKQ</sequence>
<dbReference type="InterPro" id="IPR045890">
    <property type="entry name" value="POB1-like"/>
</dbReference>
<dbReference type="EMBL" id="JBDFQZ010000013">
    <property type="protein sequence ID" value="KAK9668357.1"/>
    <property type="molecule type" value="Genomic_DNA"/>
</dbReference>
<evidence type="ECO:0000313" key="5">
    <source>
        <dbReference type="EMBL" id="KAK9668357.1"/>
    </source>
</evidence>
<dbReference type="AlphaFoldDB" id="A0AAW1GXC2"/>
<gene>
    <name evidence="5" type="ORF">RND81_13G054700</name>
</gene>
<dbReference type="Proteomes" id="UP001443914">
    <property type="component" value="Unassembled WGS sequence"/>
</dbReference>
<dbReference type="SUPFAM" id="SSF49599">
    <property type="entry name" value="TRAF domain-like"/>
    <property type="match status" value="1"/>
</dbReference>
<comment type="pathway">
    <text evidence="2">Protein modification; protein ubiquitination.</text>
</comment>
<evidence type="ECO:0000256" key="1">
    <source>
        <dbReference type="ARBA" id="ARBA00002668"/>
    </source>
</evidence>
<dbReference type="Pfam" id="PF07707">
    <property type="entry name" value="BACK"/>
    <property type="match status" value="1"/>
</dbReference>
<keyword evidence="3" id="KW-0833">Ubl conjugation pathway</keyword>
<reference evidence="5" key="1">
    <citation type="submission" date="2024-03" db="EMBL/GenBank/DDBJ databases">
        <title>WGS assembly of Saponaria officinalis var. Norfolk2.</title>
        <authorList>
            <person name="Jenkins J."/>
            <person name="Shu S."/>
            <person name="Grimwood J."/>
            <person name="Barry K."/>
            <person name="Goodstein D."/>
            <person name="Schmutz J."/>
            <person name="Leebens-Mack J."/>
            <person name="Osbourn A."/>
        </authorList>
    </citation>
    <scope>NUCLEOTIDE SEQUENCE [LARGE SCALE GENOMIC DNA]</scope>
    <source>
        <strain evidence="5">JIC</strain>
    </source>
</reference>
<comment type="function">
    <text evidence="1">May act as a substrate-specific adapter of an E3 ubiquitin-protein ligase complex (CUL3-RBX1-BTB) which mediates the ubiquitination and subsequent proteasomal degradation of target proteins.</text>
</comment>
<evidence type="ECO:0000313" key="6">
    <source>
        <dbReference type="Proteomes" id="UP001443914"/>
    </source>
</evidence>
<dbReference type="GO" id="GO:0010114">
    <property type="term" value="P:response to red light"/>
    <property type="evidence" value="ECO:0007669"/>
    <property type="project" value="TreeGrafter"/>
</dbReference>
<evidence type="ECO:0000256" key="2">
    <source>
        <dbReference type="ARBA" id="ARBA00004906"/>
    </source>
</evidence>
<dbReference type="Pfam" id="PF00651">
    <property type="entry name" value="BTB"/>
    <property type="match status" value="1"/>
</dbReference>
<proteinExistence type="predicted"/>
<feature type="domain" description="BTB" evidence="4">
    <location>
        <begin position="131"/>
        <end position="206"/>
    </location>
</feature>
<dbReference type="PANTHER" id="PTHR46336:SF30">
    <property type="entry name" value="BTB_POZ DOMAIN-CONTAINING PROTEIN POB1-LIKE"/>
    <property type="match status" value="1"/>
</dbReference>
<dbReference type="Gene3D" id="1.25.40.420">
    <property type="match status" value="1"/>
</dbReference>
<evidence type="ECO:0000256" key="3">
    <source>
        <dbReference type="ARBA" id="ARBA00022786"/>
    </source>
</evidence>
<dbReference type="Gene3D" id="3.30.710.10">
    <property type="entry name" value="Potassium Channel Kv1.1, Chain A"/>
    <property type="match status" value="1"/>
</dbReference>
<accession>A0AAW1GXC2</accession>
<dbReference type="SUPFAM" id="SSF54695">
    <property type="entry name" value="POZ domain"/>
    <property type="match status" value="1"/>
</dbReference>
<dbReference type="PROSITE" id="PS50097">
    <property type="entry name" value="BTB"/>
    <property type="match status" value="1"/>
</dbReference>
<dbReference type="InterPro" id="IPR000210">
    <property type="entry name" value="BTB/POZ_dom"/>
</dbReference>
<dbReference type="FunFam" id="1.25.40.420:FF:000008">
    <property type="entry name" value="BTB/POZ domain-containing protein POB1"/>
    <property type="match status" value="1"/>
</dbReference>
<dbReference type="SMART" id="SM00225">
    <property type="entry name" value="BTB"/>
    <property type="match status" value="1"/>
</dbReference>
<dbReference type="GO" id="GO:0005634">
    <property type="term" value="C:nucleus"/>
    <property type="evidence" value="ECO:0007669"/>
    <property type="project" value="TreeGrafter"/>
</dbReference>
<dbReference type="PANTHER" id="PTHR46336">
    <property type="entry name" value="OS02G0260700 PROTEIN"/>
    <property type="match status" value="1"/>
</dbReference>
<protein>
    <recommendedName>
        <fullName evidence="4">BTB domain-containing protein</fullName>
    </recommendedName>
</protein>
<dbReference type="FunFam" id="3.30.710.10:FF:000106">
    <property type="entry name" value="BTB/POZ domain-containing protein POB1"/>
    <property type="match status" value="1"/>
</dbReference>
<name>A0AAW1GXC2_SAPOF</name>
<organism evidence="5 6">
    <name type="scientific">Saponaria officinalis</name>
    <name type="common">Common soapwort</name>
    <name type="synonym">Lychnis saponaria</name>
    <dbReference type="NCBI Taxonomy" id="3572"/>
    <lineage>
        <taxon>Eukaryota</taxon>
        <taxon>Viridiplantae</taxon>
        <taxon>Streptophyta</taxon>
        <taxon>Embryophyta</taxon>
        <taxon>Tracheophyta</taxon>
        <taxon>Spermatophyta</taxon>
        <taxon>Magnoliopsida</taxon>
        <taxon>eudicotyledons</taxon>
        <taxon>Gunneridae</taxon>
        <taxon>Pentapetalae</taxon>
        <taxon>Caryophyllales</taxon>
        <taxon>Caryophyllaceae</taxon>
        <taxon>Caryophylleae</taxon>
        <taxon>Saponaria</taxon>
    </lineage>
</organism>
<dbReference type="Gene3D" id="2.60.210.10">
    <property type="entry name" value="Apoptosis, Tumor Necrosis Factor Receptor Associated Protein 2, Chain A"/>
    <property type="match status" value="1"/>
</dbReference>
<dbReference type="CDD" id="cd18186">
    <property type="entry name" value="BTB_POZ_ZBTB_KLHL-like"/>
    <property type="match status" value="1"/>
</dbReference>
<keyword evidence="6" id="KW-1185">Reference proteome</keyword>
<dbReference type="InterPro" id="IPR011333">
    <property type="entry name" value="SKP1/BTB/POZ_sf"/>
</dbReference>
<dbReference type="InterPro" id="IPR008974">
    <property type="entry name" value="TRAF-like"/>
</dbReference>
<dbReference type="InterPro" id="IPR011705">
    <property type="entry name" value="BACK"/>
</dbReference>
<dbReference type="SMART" id="SM00875">
    <property type="entry name" value="BACK"/>
    <property type="match status" value="1"/>
</dbReference>